<dbReference type="InterPro" id="IPR058253">
    <property type="entry name" value="Zn_ribbon_double"/>
</dbReference>
<sequence length="210" mass="23696">MSSLKISPLQRLRTHLTTVRATKRMALSEKNLEKNLQKAQRAEPRTPYLEYAGAEFPHLQAAGAPQTMADGLWICACKHENKLVHYTGPHPFKYVRCDACDRPINKPAAASEIFTPLRHDLAALFDFNSRKLVPYGQVCRGCGLTHRAKVTKAGEIEFDGQVCACGEVADATWVRFAIGSPVRYRFDPEAAYVKVWEKRIRPRLTKTSLR</sequence>
<feature type="domain" description="Probable double zinc ribbon" evidence="1">
    <location>
        <begin position="71"/>
        <end position="192"/>
    </location>
</feature>
<proteinExistence type="predicted"/>
<protein>
    <recommendedName>
        <fullName evidence="1">Probable double zinc ribbon domain-containing protein</fullName>
    </recommendedName>
</protein>
<dbReference type="Proteomes" id="UP000481861">
    <property type="component" value="Unassembled WGS sequence"/>
</dbReference>
<gene>
    <name evidence="2" type="ORF">BDV95DRAFT_664362</name>
</gene>
<accession>A0A7C8ME94</accession>
<dbReference type="EMBL" id="JAADJZ010000003">
    <property type="protein sequence ID" value="KAF2876076.1"/>
    <property type="molecule type" value="Genomic_DNA"/>
</dbReference>
<evidence type="ECO:0000313" key="3">
    <source>
        <dbReference type="Proteomes" id="UP000481861"/>
    </source>
</evidence>
<name>A0A7C8ME94_9PLEO</name>
<keyword evidence="3" id="KW-1185">Reference proteome</keyword>
<organism evidence="2 3">
    <name type="scientific">Massariosphaeria phaeospora</name>
    <dbReference type="NCBI Taxonomy" id="100035"/>
    <lineage>
        <taxon>Eukaryota</taxon>
        <taxon>Fungi</taxon>
        <taxon>Dikarya</taxon>
        <taxon>Ascomycota</taxon>
        <taxon>Pezizomycotina</taxon>
        <taxon>Dothideomycetes</taxon>
        <taxon>Pleosporomycetidae</taxon>
        <taxon>Pleosporales</taxon>
        <taxon>Pleosporales incertae sedis</taxon>
        <taxon>Massariosphaeria</taxon>
    </lineage>
</organism>
<reference evidence="2 3" key="1">
    <citation type="submission" date="2020-01" db="EMBL/GenBank/DDBJ databases">
        <authorList>
            <consortium name="DOE Joint Genome Institute"/>
            <person name="Haridas S."/>
            <person name="Albert R."/>
            <person name="Binder M."/>
            <person name="Bloem J."/>
            <person name="Labutti K."/>
            <person name="Salamov A."/>
            <person name="Andreopoulos B."/>
            <person name="Baker S.E."/>
            <person name="Barry K."/>
            <person name="Bills G."/>
            <person name="Bluhm B.H."/>
            <person name="Cannon C."/>
            <person name="Castanera R."/>
            <person name="Culley D.E."/>
            <person name="Daum C."/>
            <person name="Ezra D."/>
            <person name="Gonzalez J.B."/>
            <person name="Henrissat B."/>
            <person name="Kuo A."/>
            <person name="Liang C."/>
            <person name="Lipzen A."/>
            <person name="Lutzoni F."/>
            <person name="Magnuson J."/>
            <person name="Mondo S."/>
            <person name="Nolan M."/>
            <person name="Ohm R."/>
            <person name="Pangilinan J."/>
            <person name="Park H.-J.H."/>
            <person name="Ramirez L."/>
            <person name="Alfaro M."/>
            <person name="Sun H."/>
            <person name="Tritt A."/>
            <person name="Yoshinaga Y."/>
            <person name="Zwiers L.-H.L."/>
            <person name="Turgeon B.G."/>
            <person name="Goodwin S.B."/>
            <person name="Spatafora J.W."/>
            <person name="Crous P.W."/>
            <person name="Grigoriev I.V."/>
        </authorList>
    </citation>
    <scope>NUCLEOTIDE SEQUENCE [LARGE SCALE GENOMIC DNA]</scope>
    <source>
        <strain evidence="2 3">CBS 611.86</strain>
    </source>
</reference>
<dbReference type="AlphaFoldDB" id="A0A7C8ME94"/>
<dbReference type="Pfam" id="PF26652">
    <property type="entry name" value="Zn_ribbon_double"/>
    <property type="match status" value="1"/>
</dbReference>
<evidence type="ECO:0000313" key="2">
    <source>
        <dbReference type="EMBL" id="KAF2876076.1"/>
    </source>
</evidence>
<evidence type="ECO:0000259" key="1">
    <source>
        <dbReference type="Pfam" id="PF26652"/>
    </source>
</evidence>
<dbReference type="OrthoDB" id="3793432at2759"/>
<comment type="caution">
    <text evidence="2">The sequence shown here is derived from an EMBL/GenBank/DDBJ whole genome shotgun (WGS) entry which is preliminary data.</text>
</comment>